<dbReference type="Proteomes" id="UP000000707">
    <property type="component" value="Unassembled WGS sequence"/>
</dbReference>
<evidence type="ECO:0000256" key="1">
    <source>
        <dbReference type="ARBA" id="ARBA00010883"/>
    </source>
</evidence>
<dbReference type="Gene3D" id="1.10.167.10">
    <property type="entry name" value="Regulator of G-protein Signalling 4, domain 2"/>
    <property type="match status" value="1"/>
</dbReference>
<dbReference type="Gene3D" id="3.30.1520.10">
    <property type="entry name" value="Phox-like domain"/>
    <property type="match status" value="1"/>
</dbReference>
<sequence length="1031" mass="118950">MLPAFIYQILEHKPVRIASYAVGMYILYIVVLKRLLLYMYLFFSGMAVMVGVILYHIFVFSPPRIPHKRATRRFKLLNIDLWQDEQVKLSVDPAEVNKPIVEEAFLISETLEDFISLIIQEFIDGWYTRITSDSLFQDSIRVELNQVFGQLKNRIVDIDLAKLLVSKLVPIVNDHLSDYIRAEERVQGKINSHKRSGDSIDHDIDVARHYRRGKIHPAVTVSKTGASNINEKDYLRAKVGSFLPYVLSEREKNNDIGLSLVREILACTVLANVFQMLGEGDFYNLLIVKLIGDNLKRRDQVKKLRAALDEHTQQKHDDETTKINKDYILLQLPSPSDSKLISRLREVQSLVETKIKELERTSGLGLLKVLHNTVYLDEFSKYLDENSRGVLLQFWLAVERIKAPLELTDDKLSLSLGFSNSNEIREIHQKYLHQIGASNDDLSVIEEYINSQDLINKSKLYQDARDRLFRLQESTYTKLEYDFKDFTTTDRYRDLVQSVSHSVNDSNVVSPTVIKAVEDAFTRIMKNNTDLDAAYESERQAQASELKRGLFGESSSLFQDTLNHNAQKYSKLFDDLSDESGTDSDSLNFDSDSNTNLQSSMELDADALGDDQQSLLLAAPGDLKLAEEIDKLTNDISVLNEQLTILDPLIKKAELTNNISEIKILKNSKASLEREISSKELQKQQYIVQENDNSLYGKSRVKISSYISGNENGNDFILYIIELQRFSNSDPNTNTAGWIIARRFSQFFKLHEYLRSRYPQVNNLKFPKRTVFKLQQKQIVELRRAALEEYLKELLEIPEVCSNRVFRSFLSSENFNVRKNQSFEETTKPKKNTVEALYQGISNRFVGTNKKPKASENIEENMSNLRDMERELKSFDEREVFIKPLINILMTVFKLKNAKSWLRGRALLVILQQVFGTTIEKKIYEQIAQIQQEESILDVLILLKNIVFPNGKFRDPPVIRSAVERYTTQEESRFLLSVFMSETFSTIFGVGNTKYAFSVVFNCLQNDFLVRHLVFELFDEIVDELFPELNQ</sequence>
<evidence type="ECO:0000256" key="2">
    <source>
        <dbReference type="SAM" id="Coils"/>
    </source>
</evidence>
<dbReference type="InterPro" id="IPR003114">
    <property type="entry name" value="Phox_assoc"/>
</dbReference>
<reference evidence="6 7" key="1">
    <citation type="journal article" date="2011" name="Proc. Natl. Acad. Sci. U.S.A.">
        <title>Comparative genomics of xylose-fermenting fungi for enhanced biofuel production.</title>
        <authorList>
            <person name="Wohlbach D.J."/>
            <person name="Kuo A."/>
            <person name="Sato T.K."/>
            <person name="Potts K.M."/>
            <person name="Salamov A.A."/>
            <person name="LaButti K.M."/>
            <person name="Sun H."/>
            <person name="Clum A."/>
            <person name="Pangilinan J.L."/>
            <person name="Lindquist E.A."/>
            <person name="Lucas S."/>
            <person name="Lapidus A."/>
            <person name="Jin M."/>
            <person name="Gunawan C."/>
            <person name="Balan V."/>
            <person name="Dale B.E."/>
            <person name="Jeffries T.W."/>
            <person name="Zinkel R."/>
            <person name="Barry K.W."/>
            <person name="Grigoriev I.V."/>
            <person name="Gasch A.P."/>
        </authorList>
    </citation>
    <scope>NUCLEOTIDE SEQUENCE [LARGE SCALE GENOMIC DNA]</scope>
    <source>
        <strain evidence="6">ATCC 10573</strain>
        <strain evidence="7">ATCC 10573 / BCRC 21748 / CBS 615 / JCM 9827 / NBRC 10315 / NRRL Y-1498 / VKM Y-70</strain>
    </source>
</reference>
<dbReference type="EMBL" id="GL996528">
    <property type="protein sequence ID" value="EGV60821.1"/>
    <property type="molecule type" value="Genomic_DNA"/>
</dbReference>
<evidence type="ECO:0000313" key="6">
    <source>
        <dbReference type="EMBL" id="EGV60821.1"/>
    </source>
</evidence>
<dbReference type="SUPFAM" id="SSF48097">
    <property type="entry name" value="Regulator of G-protein signaling, RGS"/>
    <property type="match status" value="1"/>
</dbReference>
<organism evidence="7">
    <name type="scientific">Candida tenuis (strain ATCC 10573 / BCRC 21748 / CBS 615 / JCM 9827 / NBRC 10315 / NRRL Y-1498 / VKM Y-70)</name>
    <name type="common">Yeast</name>
    <name type="synonym">Yamadazyma tenuis</name>
    <dbReference type="NCBI Taxonomy" id="590646"/>
    <lineage>
        <taxon>Eukaryota</taxon>
        <taxon>Fungi</taxon>
        <taxon>Dikarya</taxon>
        <taxon>Ascomycota</taxon>
        <taxon>Saccharomycotina</taxon>
        <taxon>Pichiomycetes</taxon>
        <taxon>Debaryomycetaceae</taxon>
        <taxon>Yamadazyma</taxon>
    </lineage>
</organism>
<dbReference type="CDD" id="cd06876">
    <property type="entry name" value="PX_MDM1p"/>
    <property type="match status" value="1"/>
</dbReference>
<proteinExistence type="inferred from homology"/>
<dbReference type="STRING" id="590646.G3BCF5"/>
<dbReference type="InterPro" id="IPR001683">
    <property type="entry name" value="PX_dom"/>
</dbReference>
<feature type="coiled-coil region" evidence="2">
    <location>
        <begin position="655"/>
        <end position="689"/>
    </location>
</feature>
<name>G3BCF5_CANTC</name>
<keyword evidence="3" id="KW-0472">Membrane</keyword>
<dbReference type="AlphaFoldDB" id="G3BCF5"/>
<dbReference type="SUPFAM" id="SSF64268">
    <property type="entry name" value="PX domain"/>
    <property type="match status" value="1"/>
</dbReference>
<dbReference type="PANTHER" id="PTHR22775">
    <property type="entry name" value="SORTING NEXIN"/>
    <property type="match status" value="1"/>
</dbReference>
<dbReference type="GO" id="GO:0035091">
    <property type="term" value="F:phosphatidylinositol binding"/>
    <property type="evidence" value="ECO:0007669"/>
    <property type="project" value="InterPro"/>
</dbReference>
<dbReference type="Pfam" id="PF02194">
    <property type="entry name" value="PXA"/>
    <property type="match status" value="1"/>
</dbReference>
<evidence type="ECO:0000256" key="3">
    <source>
        <dbReference type="SAM" id="Phobius"/>
    </source>
</evidence>
<dbReference type="HOGENOM" id="CLU_002131_1_0_1"/>
<dbReference type="Pfam" id="PF00787">
    <property type="entry name" value="PX"/>
    <property type="match status" value="1"/>
</dbReference>
<dbReference type="EMBL" id="GL996528">
    <property type="protein sequence ID" value="EGV60822.1"/>
    <property type="molecule type" value="Genomic_DNA"/>
</dbReference>
<keyword evidence="3" id="KW-1133">Transmembrane helix</keyword>
<dbReference type="OrthoDB" id="120967at2759"/>
<protein>
    <recommendedName>
        <fullName evidence="8">Intermediate filament protein</fullName>
    </recommendedName>
</protein>
<feature type="transmembrane region" description="Helical" evidence="3">
    <location>
        <begin position="15"/>
        <end position="31"/>
    </location>
</feature>
<gene>
    <name evidence="6" type="ORF">CANTEDRAFT_128486</name>
</gene>
<dbReference type="PROSITE" id="PS50195">
    <property type="entry name" value="PX"/>
    <property type="match status" value="1"/>
</dbReference>
<keyword evidence="3" id="KW-0812">Transmembrane</keyword>
<evidence type="ECO:0000313" key="7">
    <source>
        <dbReference type="Proteomes" id="UP000000707"/>
    </source>
</evidence>
<dbReference type="InterPro" id="IPR013937">
    <property type="entry name" value="Sorting_nexin_C"/>
</dbReference>
<feature type="domain" description="PXA" evidence="5">
    <location>
        <begin position="104"/>
        <end position="295"/>
    </location>
</feature>
<feature type="transmembrane region" description="Helical" evidence="3">
    <location>
        <begin position="38"/>
        <end position="58"/>
    </location>
</feature>
<accession>G3BCF5</accession>
<dbReference type="InterPro" id="IPR044926">
    <property type="entry name" value="RGS_subdomain_2"/>
</dbReference>
<comment type="similarity">
    <text evidence="1">Belongs to the sorting nexin family.</text>
</comment>
<keyword evidence="2" id="KW-0175">Coiled coil</keyword>
<dbReference type="SMART" id="SM00312">
    <property type="entry name" value="PX"/>
    <property type="match status" value="1"/>
</dbReference>
<feature type="domain" description="PX" evidence="4">
    <location>
        <begin position="697"/>
        <end position="817"/>
    </location>
</feature>
<dbReference type="InterPro" id="IPR036305">
    <property type="entry name" value="RGS_sf"/>
</dbReference>
<dbReference type="PROSITE" id="PS51207">
    <property type="entry name" value="PXA"/>
    <property type="match status" value="1"/>
</dbReference>
<dbReference type="Pfam" id="PF08628">
    <property type="entry name" value="Nexin_C"/>
    <property type="match status" value="1"/>
</dbReference>
<feature type="coiled-coil region" evidence="2">
    <location>
        <begin position="851"/>
        <end position="878"/>
    </location>
</feature>
<keyword evidence="7" id="KW-1185">Reference proteome</keyword>
<dbReference type="SMART" id="SM00313">
    <property type="entry name" value="PXA"/>
    <property type="match status" value="1"/>
</dbReference>
<dbReference type="eggNOG" id="KOG2101">
    <property type="taxonomic scope" value="Eukaryota"/>
</dbReference>
<evidence type="ECO:0000259" key="4">
    <source>
        <dbReference type="PROSITE" id="PS50195"/>
    </source>
</evidence>
<evidence type="ECO:0000259" key="5">
    <source>
        <dbReference type="PROSITE" id="PS51207"/>
    </source>
</evidence>
<evidence type="ECO:0008006" key="8">
    <source>
        <dbReference type="Google" id="ProtNLM"/>
    </source>
</evidence>
<dbReference type="PANTHER" id="PTHR22775:SF3">
    <property type="entry name" value="SORTING NEXIN-13"/>
    <property type="match status" value="1"/>
</dbReference>
<dbReference type="InterPro" id="IPR036871">
    <property type="entry name" value="PX_dom_sf"/>
</dbReference>